<evidence type="ECO:0000256" key="3">
    <source>
        <dbReference type="ARBA" id="ARBA00023150"/>
    </source>
</evidence>
<dbReference type="SUPFAM" id="SSF54285">
    <property type="entry name" value="MoaD/ThiS"/>
    <property type="match status" value="1"/>
</dbReference>
<gene>
    <name evidence="13" type="primary">moaD</name>
    <name evidence="13" type="ORF">AB4Y30_05850</name>
</gene>
<reference evidence="13" key="1">
    <citation type="submission" date="2024-07" db="EMBL/GenBank/DDBJ databases">
        <title>Halotolerant mesophilic bacterium Ornithinibacillus sp. 4-3, sp. nov., isolated from soil.</title>
        <authorList>
            <person name="Sidarenka A.V."/>
            <person name="Guliayeva D.E."/>
            <person name="Leanovich S.I."/>
            <person name="Hileuskaya K.S."/>
            <person name="Akhremchuk A.E."/>
            <person name="Sikolenko M.A."/>
            <person name="Valentovich L.N."/>
        </authorList>
    </citation>
    <scope>NUCLEOTIDE SEQUENCE</scope>
    <source>
        <strain evidence="13">4-3</strain>
    </source>
</reference>
<protein>
    <recommendedName>
        <fullName evidence="5">Molybdopterin synthase sulfur carrier subunit</fullName>
    </recommendedName>
    <alternativeName>
        <fullName evidence="11">MPT synthase subunit 1</fullName>
    </alternativeName>
    <alternativeName>
        <fullName evidence="8">Molybdenum cofactor biosynthesis protein D</fullName>
    </alternativeName>
    <alternativeName>
        <fullName evidence="10">Molybdopterin-converting factor small subunit</fullName>
    </alternativeName>
    <alternativeName>
        <fullName evidence="9">Molybdopterin-converting factor subunit 1</fullName>
    </alternativeName>
    <alternativeName>
        <fullName evidence="12">Sulfur carrier protein MoaD</fullName>
    </alternativeName>
</protein>
<evidence type="ECO:0000256" key="2">
    <source>
        <dbReference type="ARBA" id="ARBA00022741"/>
    </source>
</evidence>
<dbReference type="GO" id="GO:1990133">
    <property type="term" value="C:molybdopterin adenylyltransferase complex"/>
    <property type="evidence" value="ECO:0007669"/>
    <property type="project" value="TreeGrafter"/>
</dbReference>
<evidence type="ECO:0000256" key="7">
    <source>
        <dbReference type="ARBA" id="ARBA00063099"/>
    </source>
</evidence>
<keyword evidence="2" id="KW-0547">Nucleotide-binding</keyword>
<comment type="function">
    <text evidence="6">Involved in sulfur transfer in the conversion of molybdopterin precursor Z to molybdopterin.</text>
</comment>
<dbReference type="NCBIfam" id="TIGR01682">
    <property type="entry name" value="moaD"/>
    <property type="match status" value="1"/>
</dbReference>
<dbReference type="PANTHER" id="PTHR33359">
    <property type="entry name" value="MOLYBDOPTERIN SYNTHASE SULFUR CARRIER SUBUNIT"/>
    <property type="match status" value="1"/>
</dbReference>
<proteinExistence type="inferred from homology"/>
<keyword evidence="3" id="KW-0501">Molybdenum cofactor biosynthesis</keyword>
<dbReference type="InterPro" id="IPR016155">
    <property type="entry name" value="Mopterin_synth/thiamin_S_b"/>
</dbReference>
<evidence type="ECO:0000313" key="13">
    <source>
        <dbReference type="EMBL" id="XDK33877.1"/>
    </source>
</evidence>
<dbReference type="PANTHER" id="PTHR33359:SF1">
    <property type="entry name" value="MOLYBDOPTERIN SYNTHASE SULFUR CARRIER SUBUNIT"/>
    <property type="match status" value="1"/>
</dbReference>
<organism evidence="13">
    <name type="scientific">Ornithinibacillus sp. 4-3</name>
    <dbReference type="NCBI Taxonomy" id="3231488"/>
    <lineage>
        <taxon>Bacteria</taxon>
        <taxon>Bacillati</taxon>
        <taxon>Bacillota</taxon>
        <taxon>Bacilli</taxon>
        <taxon>Bacillales</taxon>
        <taxon>Bacillaceae</taxon>
        <taxon>Ornithinibacillus</taxon>
    </lineage>
</organism>
<dbReference type="EMBL" id="CP162599">
    <property type="protein sequence ID" value="XDK33877.1"/>
    <property type="molecule type" value="Genomic_DNA"/>
</dbReference>
<dbReference type="FunFam" id="3.10.20.30:FF:000010">
    <property type="entry name" value="Molybdopterin synthase sulfur carrier subunit"/>
    <property type="match status" value="1"/>
</dbReference>
<comment type="subunit">
    <text evidence="7">Heterotetramer of 2 MoaD subunits and 2 MoaE subunits. Forms a stable heterotetrameric complex of 2 MoaD and 2 MoeB during adenylation of MoaD by MoeB. During catalysis MoaD shuttles between the two heterotetrameric complexes.</text>
</comment>
<dbReference type="Gene3D" id="3.10.20.30">
    <property type="match status" value="1"/>
</dbReference>
<name>A0AB39HTD7_9BACI</name>
<dbReference type="RefSeq" id="WP_368654555.1">
    <property type="nucleotide sequence ID" value="NZ_CP162599.1"/>
</dbReference>
<evidence type="ECO:0000256" key="9">
    <source>
        <dbReference type="ARBA" id="ARBA00076711"/>
    </source>
</evidence>
<dbReference type="GO" id="GO:0006777">
    <property type="term" value="P:Mo-molybdopterin cofactor biosynthetic process"/>
    <property type="evidence" value="ECO:0007669"/>
    <property type="project" value="UniProtKB-KW"/>
</dbReference>
<evidence type="ECO:0000256" key="8">
    <source>
        <dbReference type="ARBA" id="ARBA00075076"/>
    </source>
</evidence>
<comment type="pathway">
    <text evidence="1">Cofactor biosynthesis; molybdopterin biosynthesis.</text>
</comment>
<accession>A0AB39HTD7</accession>
<dbReference type="InterPro" id="IPR044672">
    <property type="entry name" value="MOCS2A"/>
</dbReference>
<dbReference type="Pfam" id="PF02597">
    <property type="entry name" value="ThiS"/>
    <property type="match status" value="1"/>
</dbReference>
<comment type="similarity">
    <text evidence="4">Belongs to the MoaD family.</text>
</comment>
<dbReference type="InterPro" id="IPR003749">
    <property type="entry name" value="ThiS/MoaD-like"/>
</dbReference>
<dbReference type="InterPro" id="IPR012675">
    <property type="entry name" value="Beta-grasp_dom_sf"/>
</dbReference>
<dbReference type="GO" id="GO:0000166">
    <property type="term" value="F:nucleotide binding"/>
    <property type="evidence" value="ECO:0007669"/>
    <property type="project" value="UniProtKB-KW"/>
</dbReference>
<evidence type="ECO:0000256" key="5">
    <source>
        <dbReference type="ARBA" id="ARBA00024247"/>
    </source>
</evidence>
<evidence type="ECO:0000256" key="11">
    <source>
        <dbReference type="ARBA" id="ARBA00078020"/>
    </source>
</evidence>
<evidence type="ECO:0000256" key="1">
    <source>
        <dbReference type="ARBA" id="ARBA00005046"/>
    </source>
</evidence>
<sequence>MIEVLLFAELRDKVGKDKIALEITQVTIKELKRILETDYALNKLDGMMFAVNEEYATDEQIVQSGDTVAIIPPVSGG</sequence>
<evidence type="ECO:0000256" key="10">
    <source>
        <dbReference type="ARBA" id="ARBA00077809"/>
    </source>
</evidence>
<evidence type="ECO:0000256" key="4">
    <source>
        <dbReference type="ARBA" id="ARBA00024200"/>
    </source>
</evidence>
<dbReference type="CDD" id="cd00754">
    <property type="entry name" value="Ubl_MoaD"/>
    <property type="match status" value="1"/>
</dbReference>
<dbReference type="AlphaFoldDB" id="A0AB39HTD7"/>
<evidence type="ECO:0000256" key="12">
    <source>
        <dbReference type="ARBA" id="ARBA00078992"/>
    </source>
</evidence>
<evidence type="ECO:0000256" key="6">
    <source>
        <dbReference type="ARBA" id="ARBA00054425"/>
    </source>
</evidence>